<reference evidence="4 5" key="2">
    <citation type="journal article" date="2013" name="Genome Biol. Evol.">
        <title>Genome sequencing of Giardia lamblia genotypes A2 and B isolates (DH and GS) and comparative analysis with the genomes of genotypes A1 and E (WB and Pig).</title>
        <authorList>
            <person name="Adam R.D."/>
            <person name="Dahlstrom E.W."/>
            <person name="Martens C.A."/>
            <person name="Bruno D.P."/>
            <person name="Barbian K.D."/>
            <person name="Ricklefs S.M."/>
            <person name="Hernandez M.M."/>
            <person name="Narla N.P."/>
            <person name="Patel R.B."/>
            <person name="Porcella S.F."/>
            <person name="Nash T.E."/>
        </authorList>
    </citation>
    <scope>NUCLEOTIDE SEQUENCE [LARGE SCALE GENOMIC DNA]</scope>
    <source>
        <strain evidence="4 5">DH</strain>
    </source>
</reference>
<feature type="repeat" description="ANK" evidence="1">
    <location>
        <begin position="417"/>
        <end position="449"/>
    </location>
</feature>
<protein>
    <submittedName>
        <fullName evidence="4">Serine/threonine protein kinase</fullName>
    </submittedName>
</protein>
<dbReference type="Proteomes" id="UP000018320">
    <property type="component" value="Unassembled WGS sequence"/>
</dbReference>
<dbReference type="GO" id="GO:0005524">
    <property type="term" value="F:ATP binding"/>
    <property type="evidence" value="ECO:0007669"/>
    <property type="project" value="InterPro"/>
</dbReference>
<dbReference type="InterPro" id="IPR002110">
    <property type="entry name" value="Ankyrin_rpt"/>
</dbReference>
<dbReference type="CDD" id="cd00180">
    <property type="entry name" value="PKc"/>
    <property type="match status" value="1"/>
</dbReference>
<keyword evidence="4" id="KW-0418">Kinase</keyword>
<name>V6TKI6_GIAIN</name>
<dbReference type="SMART" id="SM00248">
    <property type="entry name" value="ANK"/>
    <property type="match status" value="6"/>
</dbReference>
<dbReference type="VEuPathDB" id="GiardiaDB:DHA2_151114"/>
<feature type="region of interest" description="Disordered" evidence="2">
    <location>
        <begin position="339"/>
        <end position="372"/>
    </location>
</feature>
<gene>
    <name evidence="4" type="ORF">DHA2_151114</name>
</gene>
<dbReference type="PANTHER" id="PTHR24184">
    <property type="entry name" value="SI:CH211-189E2.2"/>
    <property type="match status" value="1"/>
</dbReference>
<dbReference type="Gene3D" id="3.30.200.20">
    <property type="entry name" value="Phosphorylase Kinase, domain 1"/>
    <property type="match status" value="1"/>
</dbReference>
<dbReference type="Pfam" id="PF00069">
    <property type="entry name" value="Pkinase"/>
    <property type="match status" value="1"/>
</dbReference>
<dbReference type="InterPro" id="IPR000719">
    <property type="entry name" value="Prot_kinase_dom"/>
</dbReference>
<dbReference type="InterPro" id="IPR011009">
    <property type="entry name" value="Kinase-like_dom_sf"/>
</dbReference>
<dbReference type="PROSITE" id="PS50088">
    <property type="entry name" value="ANK_REPEAT"/>
    <property type="match status" value="4"/>
</dbReference>
<proteinExistence type="predicted"/>
<comment type="caution">
    <text evidence="4">The sequence shown here is derived from an EMBL/GenBank/DDBJ whole genome shotgun (WGS) entry which is preliminary data.</text>
</comment>
<dbReference type="Gene3D" id="1.10.510.10">
    <property type="entry name" value="Transferase(Phosphotransferase) domain 1"/>
    <property type="match status" value="1"/>
</dbReference>
<dbReference type="InterPro" id="IPR036770">
    <property type="entry name" value="Ankyrin_rpt-contain_sf"/>
</dbReference>
<dbReference type="PANTHER" id="PTHR24184:SF11">
    <property type="entry name" value="ANKYRIN REPEAT AND SOCS BOX CONTAINING 3"/>
    <property type="match status" value="1"/>
</dbReference>
<evidence type="ECO:0000313" key="5">
    <source>
        <dbReference type="Proteomes" id="UP000018320"/>
    </source>
</evidence>
<evidence type="ECO:0000256" key="2">
    <source>
        <dbReference type="SAM" id="MobiDB-lite"/>
    </source>
</evidence>
<reference evidence="5" key="1">
    <citation type="submission" date="2012-02" db="EMBL/GenBank/DDBJ databases">
        <title>Genome sequencing of Giardia lamblia Genotypes A2 and B isolates (DH and GS) and comparative analysis with the genomes of Genotypes A1 and E (WB and Pig).</title>
        <authorList>
            <person name="Adam R."/>
            <person name="Dahlstrom E."/>
            <person name="Martens C."/>
            <person name="Bruno D."/>
            <person name="Barbian K."/>
            <person name="Porcella S.F."/>
            <person name="Nash T."/>
        </authorList>
    </citation>
    <scope>NUCLEOTIDE SEQUENCE</scope>
    <source>
        <strain evidence="5">DH</strain>
    </source>
</reference>
<dbReference type="GO" id="GO:0004674">
    <property type="term" value="F:protein serine/threonine kinase activity"/>
    <property type="evidence" value="ECO:0007669"/>
    <property type="project" value="UniProtKB-KW"/>
</dbReference>
<evidence type="ECO:0000313" key="4">
    <source>
        <dbReference type="EMBL" id="ESU39508.1"/>
    </source>
</evidence>
<keyword evidence="1" id="KW-0040">ANK repeat</keyword>
<dbReference type="VEuPathDB" id="GiardiaDB:GL50803_0017188"/>
<evidence type="ECO:0000256" key="1">
    <source>
        <dbReference type="PROSITE-ProRule" id="PRU00023"/>
    </source>
</evidence>
<dbReference type="SUPFAM" id="SSF56112">
    <property type="entry name" value="Protein kinase-like (PK-like)"/>
    <property type="match status" value="1"/>
</dbReference>
<accession>V6TKI6</accession>
<dbReference type="PROSITE" id="PS50297">
    <property type="entry name" value="ANK_REP_REGION"/>
    <property type="match status" value="3"/>
</dbReference>
<dbReference type="AlphaFoldDB" id="V6TKI6"/>
<feature type="repeat" description="ANK" evidence="1">
    <location>
        <begin position="479"/>
        <end position="506"/>
    </location>
</feature>
<feature type="repeat" description="ANK" evidence="1">
    <location>
        <begin position="609"/>
        <end position="641"/>
    </location>
</feature>
<dbReference type="Pfam" id="PF12796">
    <property type="entry name" value="Ank_2"/>
    <property type="match status" value="2"/>
</dbReference>
<dbReference type="SUPFAM" id="SSF48403">
    <property type="entry name" value="Ankyrin repeat"/>
    <property type="match status" value="1"/>
</dbReference>
<dbReference type="VEuPathDB" id="GiardiaDB:GL50581_4066"/>
<dbReference type="Gene3D" id="1.25.40.20">
    <property type="entry name" value="Ankyrin repeat-containing domain"/>
    <property type="match status" value="3"/>
</dbReference>
<organism evidence="4 5">
    <name type="scientific">Giardia intestinalis</name>
    <name type="common">Giardia lamblia</name>
    <dbReference type="NCBI Taxonomy" id="5741"/>
    <lineage>
        <taxon>Eukaryota</taxon>
        <taxon>Metamonada</taxon>
        <taxon>Diplomonadida</taxon>
        <taxon>Hexamitidae</taxon>
        <taxon>Giardiinae</taxon>
        <taxon>Giardia</taxon>
    </lineage>
</organism>
<keyword evidence="4" id="KW-0723">Serine/threonine-protein kinase</keyword>
<feature type="repeat" description="ANK" evidence="1">
    <location>
        <begin position="640"/>
        <end position="672"/>
    </location>
</feature>
<dbReference type="EMBL" id="AHGT01000002">
    <property type="protein sequence ID" value="ESU39508.1"/>
    <property type="molecule type" value="Genomic_DNA"/>
</dbReference>
<dbReference type="PROSITE" id="PS50011">
    <property type="entry name" value="PROTEIN_KINASE_DOM"/>
    <property type="match status" value="1"/>
</dbReference>
<dbReference type="VEuPathDB" id="GiardiaDB:QR46_2310"/>
<feature type="domain" description="Protein kinase" evidence="3">
    <location>
        <begin position="14"/>
        <end position="274"/>
    </location>
</feature>
<evidence type="ECO:0000259" key="3">
    <source>
        <dbReference type="PROSITE" id="PS50011"/>
    </source>
</evidence>
<sequence length="706" mass="77483">MANNVDHSVAKMSENLGEIIGEGSLGAVYTYKKDPKQAIKEIRLDTLKEHAKDVLIKRLCVFQHVSHPHVLEYFWALQANDFVYLSMWHYHESLASLIVKHKREKRPIPEATILTIIDHVASALAYLHDPNKQGKNWEPQPVFTHQNLKTDNILTNKNANFFVVADCGLCRSALEGAPAGFGSSTYSAPEVLLRGESSTASDMWSLGIIIYELVSLSRPHFIRGCRPTEVFVSDWRPDLSEIADGFLKDILRRLLVLNPTNRLSAIDLANMLDLKSNATSVARKTLPTDDSVIRISTLERKCAMLEAERATLRVTLSNSQSKIEEQEAQIQSLKSACSSYNSRNTTPKPKPESPSSPNIDLLHTGVSSETPSRLARSSVHENHPKYATMIAAACNNEVNDIKVFLSLGNSIGRRDEHGMTALMHAAQRGHLQIVRMLANKESGLKDETGMTALMHAALGGHAESVSILCRFEVGVTDKKGQSALNMALENGHLSIVKRLIKHEKDVLKWTFLMCAAAKGDVATVKKHLKIKSRKDANGDTALIIAGKAGFGNIVEVIQPTSKKGVTALMQAVKSGDIKTVKALVSLQGGMRTTDCYTYEVGTESYSCGKGYTALMFAAQQGNTEIISELIKCEAKMQTGTGETALMQAARAGKIEAVKMLIDYEKGMKATSTDSLFPCSCTALSIARAAKHYDVVDLLSQYPEERC</sequence>
<keyword evidence="4" id="KW-0808">Transferase</keyword>